<feature type="compositionally biased region" description="Basic and acidic residues" evidence="1">
    <location>
        <begin position="115"/>
        <end position="130"/>
    </location>
</feature>
<dbReference type="EMBL" id="GL887707">
    <property type="protein sequence ID" value="EGI70308.1"/>
    <property type="molecule type" value="Genomic_DNA"/>
</dbReference>
<organism evidence="3">
    <name type="scientific">Acromyrmex echinatior</name>
    <name type="common">Panamanian leafcutter ant</name>
    <name type="synonym">Acromyrmex octospinosus echinatior</name>
    <dbReference type="NCBI Taxonomy" id="103372"/>
    <lineage>
        <taxon>Eukaryota</taxon>
        <taxon>Metazoa</taxon>
        <taxon>Ecdysozoa</taxon>
        <taxon>Arthropoda</taxon>
        <taxon>Hexapoda</taxon>
        <taxon>Insecta</taxon>
        <taxon>Pterygota</taxon>
        <taxon>Neoptera</taxon>
        <taxon>Endopterygota</taxon>
        <taxon>Hymenoptera</taxon>
        <taxon>Apocrita</taxon>
        <taxon>Aculeata</taxon>
        <taxon>Formicoidea</taxon>
        <taxon>Formicidae</taxon>
        <taxon>Myrmicinae</taxon>
        <taxon>Acromyrmex</taxon>
    </lineage>
</organism>
<protein>
    <submittedName>
        <fullName evidence="2">Uncharacterized protein</fullName>
    </submittedName>
</protein>
<reference evidence="2" key="1">
    <citation type="submission" date="2011-02" db="EMBL/GenBank/DDBJ databases">
        <title>The genome of the leaf-cutting ant Acromyrmex echinatior suggests key adaptations to social evolution and fungus farming.</title>
        <authorList>
            <person name="Nygaard S."/>
            <person name="Zhang G."/>
        </authorList>
    </citation>
    <scope>NUCLEOTIDE SEQUENCE</scope>
</reference>
<dbReference type="Proteomes" id="UP000007755">
    <property type="component" value="Unassembled WGS sequence"/>
</dbReference>
<evidence type="ECO:0000313" key="2">
    <source>
        <dbReference type="EMBL" id="EGI70308.1"/>
    </source>
</evidence>
<evidence type="ECO:0000313" key="3">
    <source>
        <dbReference type="Proteomes" id="UP000007755"/>
    </source>
</evidence>
<dbReference type="AlphaFoldDB" id="F4W6H3"/>
<keyword evidence="3" id="KW-1185">Reference proteome</keyword>
<dbReference type="InParanoid" id="F4W6H3"/>
<feature type="region of interest" description="Disordered" evidence="1">
    <location>
        <begin position="105"/>
        <end position="130"/>
    </location>
</feature>
<name>F4W6H3_ACREC</name>
<sequence>MAEGRKGRRHRFKQIPIGFLDLLDRMKQMPFLLLIPQPRGTKGLTPSGHQASCGYNVRAAILSAGSDKHRRRRMFRPAAGDVRARNARDVVALDGRDVTDAFARSRRGRKNPRAVRGDSPRIAERRPRLARRDNTCPAGATYDIDFQSSHYCCRIYRRMTPEDNSTRSTLTYPHGFGEKIMNVALAGYVGPACRKVKLHSGNKKSCSPEANEIPRVPEYILHFAILSIVSV</sequence>
<gene>
    <name evidence="2" type="ORF">G5I_01067</name>
</gene>
<accession>F4W6H3</accession>
<proteinExistence type="predicted"/>
<evidence type="ECO:0000256" key="1">
    <source>
        <dbReference type="SAM" id="MobiDB-lite"/>
    </source>
</evidence>